<dbReference type="EMBL" id="LAZR01012835">
    <property type="protein sequence ID" value="KKM24861.1"/>
    <property type="molecule type" value="Genomic_DNA"/>
</dbReference>
<dbReference type="AlphaFoldDB" id="A0A0F9IB66"/>
<organism evidence="1">
    <name type="scientific">marine sediment metagenome</name>
    <dbReference type="NCBI Taxonomy" id="412755"/>
    <lineage>
        <taxon>unclassified sequences</taxon>
        <taxon>metagenomes</taxon>
        <taxon>ecological metagenomes</taxon>
    </lineage>
</organism>
<evidence type="ECO:0000313" key="1">
    <source>
        <dbReference type="EMBL" id="KKM24861.1"/>
    </source>
</evidence>
<protein>
    <submittedName>
        <fullName evidence="1">Uncharacterized protein</fullName>
    </submittedName>
</protein>
<sequence>MKPTVGRIVHYTNLGDADGKYPSEQQAAIITKVEAIRPPEKRGHDEESYWHVWLHIFYITGQFDMEKVPFSPKYKRGHWTWPPRVSVT</sequence>
<name>A0A0F9IB66_9ZZZZ</name>
<comment type="caution">
    <text evidence="1">The sequence shown here is derived from an EMBL/GenBank/DDBJ whole genome shotgun (WGS) entry which is preliminary data.</text>
</comment>
<proteinExistence type="predicted"/>
<accession>A0A0F9IB66</accession>
<gene>
    <name evidence="1" type="ORF">LCGC14_1600810</name>
</gene>
<reference evidence="1" key="1">
    <citation type="journal article" date="2015" name="Nature">
        <title>Complex archaea that bridge the gap between prokaryotes and eukaryotes.</title>
        <authorList>
            <person name="Spang A."/>
            <person name="Saw J.H."/>
            <person name="Jorgensen S.L."/>
            <person name="Zaremba-Niedzwiedzka K."/>
            <person name="Martijn J."/>
            <person name="Lind A.E."/>
            <person name="van Eijk R."/>
            <person name="Schleper C."/>
            <person name="Guy L."/>
            <person name="Ettema T.J."/>
        </authorList>
    </citation>
    <scope>NUCLEOTIDE SEQUENCE</scope>
</reference>